<comment type="caution">
    <text evidence="4">The sequence shown here is derived from an EMBL/GenBank/DDBJ whole genome shotgun (WGS) entry which is preliminary data.</text>
</comment>
<evidence type="ECO:0000256" key="2">
    <source>
        <dbReference type="ARBA" id="ARBA00023163"/>
    </source>
</evidence>
<keyword evidence="3" id="KW-0472">Membrane</keyword>
<proteinExistence type="predicted"/>
<dbReference type="AlphaFoldDB" id="A0A419I551"/>
<evidence type="ECO:0000313" key="4">
    <source>
        <dbReference type="EMBL" id="RJQ85596.1"/>
    </source>
</evidence>
<accession>A0A419I551</accession>
<feature type="transmembrane region" description="Helical" evidence="3">
    <location>
        <begin position="87"/>
        <end position="109"/>
    </location>
</feature>
<sequence length="229" mass="23266">MNRDEHVDLAGYLSGLFGADEHRAAEAHLESCPACRSEAASLREVRGILGELPPEALLAGAPEDGDLLLKRTVHRVRTESRRRTGRGTLVAAAAAVVVAAIGLGIGVAVGSSNSSNSPTAVSPPTIEAPGIRTVHGASGDASLTATVAPAAGWVRVNAMVTGLPSGEKCLLVVEGKNGERQIAGGWVVTAESARDGASLYGSAIVDPAQVTAVSIENTAGHQFVRAGLP</sequence>
<keyword evidence="5" id="KW-1185">Reference proteome</keyword>
<dbReference type="InterPro" id="IPR041916">
    <property type="entry name" value="Anti_sigma_zinc_sf"/>
</dbReference>
<dbReference type="EMBL" id="QZFV01000077">
    <property type="protein sequence ID" value="RJQ85596.1"/>
    <property type="molecule type" value="Genomic_DNA"/>
</dbReference>
<gene>
    <name evidence="4" type="ORF">D5S19_13695</name>
</gene>
<keyword evidence="3" id="KW-0812">Transmembrane</keyword>
<dbReference type="RefSeq" id="WP_120023727.1">
    <property type="nucleotide sequence ID" value="NZ_QZFV01000077.1"/>
</dbReference>
<dbReference type="OrthoDB" id="5185837at2"/>
<keyword evidence="3" id="KW-1133">Transmembrane helix</keyword>
<name>A0A419I551_9PSEU</name>
<dbReference type="Proteomes" id="UP000285112">
    <property type="component" value="Unassembled WGS sequence"/>
</dbReference>
<evidence type="ECO:0000256" key="1">
    <source>
        <dbReference type="ARBA" id="ARBA00023015"/>
    </source>
</evidence>
<protein>
    <submittedName>
        <fullName evidence="4">Uncharacterized protein</fullName>
    </submittedName>
</protein>
<keyword evidence="2" id="KW-0804">Transcription</keyword>
<evidence type="ECO:0000256" key="3">
    <source>
        <dbReference type="SAM" id="Phobius"/>
    </source>
</evidence>
<dbReference type="Gene3D" id="1.10.10.1320">
    <property type="entry name" value="Anti-sigma factor, zinc-finger domain"/>
    <property type="match status" value="1"/>
</dbReference>
<keyword evidence="1" id="KW-0805">Transcription regulation</keyword>
<organism evidence="4 5">
    <name type="scientific">Amycolatopsis panacis</name>
    <dbReference type="NCBI Taxonomy" id="2340917"/>
    <lineage>
        <taxon>Bacteria</taxon>
        <taxon>Bacillati</taxon>
        <taxon>Actinomycetota</taxon>
        <taxon>Actinomycetes</taxon>
        <taxon>Pseudonocardiales</taxon>
        <taxon>Pseudonocardiaceae</taxon>
        <taxon>Amycolatopsis</taxon>
    </lineage>
</organism>
<reference evidence="4 5" key="1">
    <citation type="submission" date="2018-09" db="EMBL/GenBank/DDBJ databases">
        <title>YIM PH 21725 draft genome.</title>
        <authorList>
            <person name="Miao C."/>
        </authorList>
    </citation>
    <scope>NUCLEOTIDE SEQUENCE [LARGE SCALE GENOMIC DNA]</scope>
    <source>
        <strain evidence="5">YIM PH21725</strain>
    </source>
</reference>
<evidence type="ECO:0000313" key="5">
    <source>
        <dbReference type="Proteomes" id="UP000285112"/>
    </source>
</evidence>